<sequence>MQTFPWNQTYSQVDTVAAVDCGTNSIRLLVLRRDNGVVQELCREMRIVRLGQGVEQSKLLAPEAIARTVEAAIEYAQVCVGFGVQRLRFVATSATRDALNRAEFISAIESVIGVVPEVLSGEVEAKYSFTGAVTALSDLAWPALVVDIGGGSTEFVLGDSTASGQVQVVSAFSADMGSVRLTEKFSGLADELQVRLEAQRAARWVDKYLDSVSSRVDFRQVRSLVGVAGTVTTVTAKALGLKKYQPERIHGARLSYATQVAACEFMINAGLAEKAALPYMPVGRADVIAAGAIIWERVMARVHLEAPAVSVVSVSEKDILDGVALGLL</sequence>
<dbReference type="EMBL" id="ACFG01000029">
    <property type="protein sequence ID" value="EEH64142.1"/>
    <property type="molecule type" value="Genomic_DNA"/>
</dbReference>
<dbReference type="InterPro" id="IPR043129">
    <property type="entry name" value="ATPase_NBD"/>
</dbReference>
<evidence type="ECO:0000313" key="2">
    <source>
        <dbReference type="EMBL" id="EEH64142.1"/>
    </source>
</evidence>
<evidence type="ECO:0000259" key="1">
    <source>
        <dbReference type="Pfam" id="PF02541"/>
    </source>
</evidence>
<dbReference type="AlphaFoldDB" id="C0VZM3"/>
<comment type="caution">
    <text evidence="2">The sequence shown here is derived from an EMBL/GenBank/DDBJ whole genome shotgun (WGS) entry which is preliminary data.</text>
</comment>
<dbReference type="OrthoDB" id="9793035at2"/>
<reference evidence="2 3" key="1">
    <citation type="submission" date="2009-01" db="EMBL/GenBank/DDBJ databases">
        <authorList>
            <person name="Qin X."/>
            <person name="Bachman B."/>
            <person name="Battles P."/>
            <person name="Bell A."/>
            <person name="Bess C."/>
            <person name="Bickham C."/>
            <person name="Chaboub L."/>
            <person name="Chen D."/>
            <person name="Coyle M."/>
            <person name="Deiros D.R."/>
            <person name="Dinh H."/>
            <person name="Forbes L."/>
            <person name="Fowler G."/>
            <person name="Francisco L."/>
            <person name="Fu Q."/>
            <person name="Gubbala S."/>
            <person name="Hale W."/>
            <person name="Han Y."/>
            <person name="Hemphill L."/>
            <person name="Highlander S.K."/>
            <person name="Hirani K."/>
            <person name="Hogues M."/>
            <person name="Jackson L."/>
            <person name="Jakkamsetti A."/>
            <person name="Javaid M."/>
            <person name="Jiang H."/>
            <person name="Korchina V."/>
            <person name="Kovar C."/>
            <person name="Lara F."/>
            <person name="Lee S."/>
            <person name="Mata R."/>
            <person name="Mathew T."/>
            <person name="Moen C."/>
            <person name="Morales K."/>
            <person name="Munidasa M."/>
            <person name="Nazareth L."/>
            <person name="Ngo R."/>
            <person name="Nguyen L."/>
            <person name="Okwuonu G."/>
            <person name="Ongeri F."/>
            <person name="Patil S."/>
            <person name="Petrosino J."/>
            <person name="Pham C."/>
            <person name="Pham P."/>
            <person name="Pu L.-L."/>
            <person name="Puazo M."/>
            <person name="Raj R."/>
            <person name="Reid J."/>
            <person name="Rouhana J."/>
            <person name="Saada N."/>
            <person name="Shang Y."/>
            <person name="Simmons D."/>
            <person name="Thornton R."/>
            <person name="Warren J."/>
            <person name="Weissenberger G."/>
            <person name="Zhang J."/>
            <person name="Zhang L."/>
            <person name="Zhou C."/>
            <person name="Zhu D."/>
            <person name="Muzny D."/>
            <person name="Worley K."/>
            <person name="Gibbs R."/>
        </authorList>
    </citation>
    <scope>NUCLEOTIDE SEQUENCE [LARGE SCALE GENOMIC DNA]</scope>
    <source>
        <strain evidence="2 3">DSM 15436</strain>
    </source>
</reference>
<dbReference type="Pfam" id="PF02541">
    <property type="entry name" value="Ppx-GppA"/>
    <property type="match status" value="1"/>
</dbReference>
<dbReference type="GO" id="GO:0016462">
    <property type="term" value="F:pyrophosphatase activity"/>
    <property type="evidence" value="ECO:0007669"/>
    <property type="project" value="TreeGrafter"/>
</dbReference>
<dbReference type="InterPro" id="IPR050273">
    <property type="entry name" value="GppA/Ppx_hydrolase"/>
</dbReference>
<dbReference type="InterPro" id="IPR003695">
    <property type="entry name" value="Ppx_GppA_N"/>
</dbReference>
<protein>
    <submittedName>
        <fullName evidence="2">Ppx/GppA phosphatase family protein</fullName>
    </submittedName>
</protein>
<dbReference type="PANTHER" id="PTHR30005">
    <property type="entry name" value="EXOPOLYPHOSPHATASE"/>
    <property type="match status" value="1"/>
</dbReference>
<dbReference type="Gene3D" id="3.30.420.150">
    <property type="entry name" value="Exopolyphosphatase. Domain 2"/>
    <property type="match status" value="1"/>
</dbReference>
<feature type="domain" description="Ppx/GppA phosphatase N-terminal" evidence="1">
    <location>
        <begin position="30"/>
        <end position="316"/>
    </location>
</feature>
<dbReference type="Gene3D" id="3.30.420.40">
    <property type="match status" value="1"/>
</dbReference>
<dbReference type="STRING" id="525245.HMPREF0044_0613"/>
<name>C0VZM3_9ACTO</name>
<accession>C0VZM3</accession>
<dbReference type="PANTHER" id="PTHR30005:SF13">
    <property type="entry name" value="EXOPOLYPHOSPHATASE 2"/>
    <property type="match status" value="1"/>
</dbReference>
<keyword evidence="3" id="KW-1185">Reference proteome</keyword>
<dbReference type="HOGENOM" id="CLU_025908_1_2_11"/>
<dbReference type="RefSeq" id="WP_006546073.1">
    <property type="nucleotide sequence ID" value="NZ_DS999539.1"/>
</dbReference>
<evidence type="ECO:0000313" key="3">
    <source>
        <dbReference type="Proteomes" id="UP000010301"/>
    </source>
</evidence>
<organism evidence="2 3">
    <name type="scientific">Gleimia coleocanis DSM 15436</name>
    <dbReference type="NCBI Taxonomy" id="525245"/>
    <lineage>
        <taxon>Bacteria</taxon>
        <taxon>Bacillati</taxon>
        <taxon>Actinomycetota</taxon>
        <taxon>Actinomycetes</taxon>
        <taxon>Actinomycetales</taxon>
        <taxon>Actinomycetaceae</taxon>
        <taxon>Gleimia</taxon>
    </lineage>
</organism>
<dbReference type="eggNOG" id="COG0248">
    <property type="taxonomic scope" value="Bacteria"/>
</dbReference>
<dbReference type="Proteomes" id="UP000010301">
    <property type="component" value="Unassembled WGS sequence"/>
</dbReference>
<dbReference type="SUPFAM" id="SSF53067">
    <property type="entry name" value="Actin-like ATPase domain"/>
    <property type="match status" value="2"/>
</dbReference>
<proteinExistence type="predicted"/>
<gene>
    <name evidence="2" type="ORF">HMPREF0044_0613</name>
</gene>